<evidence type="ECO:0000256" key="4">
    <source>
        <dbReference type="ARBA" id="ARBA00022989"/>
    </source>
</evidence>
<feature type="transmembrane region" description="Helical" evidence="6">
    <location>
        <begin position="211"/>
        <end position="231"/>
    </location>
</feature>
<dbReference type="Pfam" id="PF00892">
    <property type="entry name" value="EamA"/>
    <property type="match status" value="2"/>
</dbReference>
<dbReference type="AlphaFoldDB" id="A0A3D0WD63"/>
<dbReference type="GO" id="GO:0016020">
    <property type="term" value="C:membrane"/>
    <property type="evidence" value="ECO:0007669"/>
    <property type="project" value="UniProtKB-SubCell"/>
</dbReference>
<evidence type="ECO:0000256" key="3">
    <source>
        <dbReference type="ARBA" id="ARBA00022692"/>
    </source>
</evidence>
<feature type="transmembrane region" description="Helical" evidence="6">
    <location>
        <begin position="147"/>
        <end position="170"/>
    </location>
</feature>
<feature type="transmembrane region" description="Helical" evidence="6">
    <location>
        <begin position="182"/>
        <end position="199"/>
    </location>
</feature>
<dbReference type="SUPFAM" id="SSF103481">
    <property type="entry name" value="Multidrug resistance efflux transporter EmrE"/>
    <property type="match status" value="2"/>
</dbReference>
<feature type="transmembrane region" description="Helical" evidence="6">
    <location>
        <begin position="238"/>
        <end position="258"/>
    </location>
</feature>
<reference evidence="8 9" key="1">
    <citation type="journal article" date="2018" name="Nat. Biotechnol.">
        <title>A standardized bacterial taxonomy based on genome phylogeny substantially revises the tree of life.</title>
        <authorList>
            <person name="Parks D.H."/>
            <person name="Chuvochina M."/>
            <person name="Waite D.W."/>
            <person name="Rinke C."/>
            <person name="Skarshewski A."/>
            <person name="Chaumeil P.A."/>
            <person name="Hugenholtz P."/>
        </authorList>
    </citation>
    <scope>NUCLEOTIDE SEQUENCE [LARGE SCALE GENOMIC DNA]</scope>
    <source>
        <strain evidence="8">UBA9015</strain>
    </source>
</reference>
<dbReference type="PANTHER" id="PTHR22911:SF6">
    <property type="entry name" value="SOLUTE CARRIER FAMILY 35 MEMBER G1"/>
    <property type="match status" value="1"/>
</dbReference>
<dbReference type="PANTHER" id="PTHR22911">
    <property type="entry name" value="ACYL-MALONYL CONDENSING ENZYME-RELATED"/>
    <property type="match status" value="1"/>
</dbReference>
<feature type="domain" description="EamA" evidence="7">
    <location>
        <begin position="156"/>
        <end position="276"/>
    </location>
</feature>
<feature type="transmembrane region" description="Helical" evidence="6">
    <location>
        <begin position="264"/>
        <end position="282"/>
    </location>
</feature>
<dbReference type="InterPro" id="IPR000620">
    <property type="entry name" value="EamA_dom"/>
</dbReference>
<dbReference type="InterPro" id="IPR037185">
    <property type="entry name" value="EmrE-like"/>
</dbReference>
<comment type="caution">
    <text evidence="8">The sequence shown here is derived from an EMBL/GenBank/DDBJ whole genome shotgun (WGS) entry which is preliminary data.</text>
</comment>
<gene>
    <name evidence="8" type="ORF">DEP91_10650</name>
</gene>
<dbReference type="EMBL" id="DOYJ01000295">
    <property type="protein sequence ID" value="HCB76610.1"/>
    <property type="molecule type" value="Genomic_DNA"/>
</dbReference>
<evidence type="ECO:0000256" key="5">
    <source>
        <dbReference type="ARBA" id="ARBA00023136"/>
    </source>
</evidence>
<comment type="subcellular location">
    <subcellularLocation>
        <location evidence="1">Membrane</location>
        <topology evidence="1">Multi-pass membrane protein</topology>
    </subcellularLocation>
</comment>
<name>A0A3D0WD63_9SPHN</name>
<accession>A0A3D0WD63</accession>
<comment type="similarity">
    <text evidence="2">Belongs to the drug/metabolite transporter (DMT) superfamily. 10 TMS drug/metabolite exporter (DME) (TC 2.A.7.3) family.</text>
</comment>
<feature type="transmembrane region" description="Helical" evidence="6">
    <location>
        <begin position="77"/>
        <end position="94"/>
    </location>
</feature>
<evidence type="ECO:0000256" key="6">
    <source>
        <dbReference type="SAM" id="Phobius"/>
    </source>
</evidence>
<sequence>MTGDSILKGIGLRILAAALMATMGALIKLAETLGAGLADTMFFRQLCALPVVTLYLWRTVGLGAVRTQRFPAHLGRTAAGLVGMCFTFGSIHLLPLAEATTFQFTAPLFATLLGAVWLREPTGVHRWAAVAVGFAAIVIIAEPGGHSIPLASAGVGLMAGFMIAVTSVLLRQIGRTEGAGTTVFWFSALSVPPLFLFWLTDLRAHPPMVWAILAAIGFVGGMGQIALTAALRHGPVSVIVPMDYSSLLWATVLGWLLFDQFPSRSTWIGAPILIGSGIYIAWREHRRRLSSTPAVPQSSG</sequence>
<keyword evidence="3 6" id="KW-0812">Transmembrane</keyword>
<feature type="domain" description="EamA" evidence="7">
    <location>
        <begin position="8"/>
        <end position="140"/>
    </location>
</feature>
<evidence type="ECO:0000313" key="9">
    <source>
        <dbReference type="Proteomes" id="UP000262699"/>
    </source>
</evidence>
<evidence type="ECO:0000313" key="8">
    <source>
        <dbReference type="EMBL" id="HCB76610.1"/>
    </source>
</evidence>
<keyword evidence="4 6" id="KW-1133">Transmembrane helix</keyword>
<organism evidence="8 9">
    <name type="scientific">Sphingomonas bacterium</name>
    <dbReference type="NCBI Taxonomy" id="1895847"/>
    <lineage>
        <taxon>Bacteria</taxon>
        <taxon>Pseudomonadati</taxon>
        <taxon>Pseudomonadota</taxon>
        <taxon>Alphaproteobacteria</taxon>
        <taxon>Sphingomonadales</taxon>
        <taxon>Sphingomonadaceae</taxon>
        <taxon>Sphingomonas</taxon>
    </lineage>
</organism>
<feature type="transmembrane region" description="Helical" evidence="6">
    <location>
        <begin position="42"/>
        <end position="65"/>
    </location>
</feature>
<keyword evidence="5 6" id="KW-0472">Membrane</keyword>
<evidence type="ECO:0000256" key="1">
    <source>
        <dbReference type="ARBA" id="ARBA00004141"/>
    </source>
</evidence>
<feature type="transmembrane region" description="Helical" evidence="6">
    <location>
        <begin position="12"/>
        <end position="30"/>
    </location>
</feature>
<protein>
    <submittedName>
        <fullName evidence="8">EamA family transporter</fullName>
    </submittedName>
</protein>
<dbReference type="Proteomes" id="UP000262699">
    <property type="component" value="Unassembled WGS sequence"/>
</dbReference>
<evidence type="ECO:0000259" key="7">
    <source>
        <dbReference type="Pfam" id="PF00892"/>
    </source>
</evidence>
<proteinExistence type="inferred from homology"/>
<evidence type="ECO:0000256" key="2">
    <source>
        <dbReference type="ARBA" id="ARBA00009853"/>
    </source>
</evidence>
<feature type="transmembrane region" description="Helical" evidence="6">
    <location>
        <begin position="100"/>
        <end position="117"/>
    </location>
</feature>
<feature type="transmembrane region" description="Helical" evidence="6">
    <location>
        <begin position="124"/>
        <end position="141"/>
    </location>
</feature>